<name>A0A6N7KVL8_9ACTN</name>
<keyword evidence="4" id="KW-1185">Reference proteome</keyword>
<protein>
    <recommendedName>
        <fullName evidence="5">Secreted protein</fullName>
    </recommendedName>
</protein>
<gene>
    <name evidence="3" type="ORF">F7Q99_19325</name>
</gene>
<feature type="transmembrane region" description="Helical" evidence="2">
    <location>
        <begin position="239"/>
        <end position="259"/>
    </location>
</feature>
<feature type="region of interest" description="Disordered" evidence="1">
    <location>
        <begin position="1"/>
        <end position="46"/>
    </location>
</feature>
<evidence type="ECO:0000256" key="1">
    <source>
        <dbReference type="SAM" id="MobiDB-lite"/>
    </source>
</evidence>
<dbReference type="Proteomes" id="UP000450000">
    <property type="component" value="Unassembled WGS sequence"/>
</dbReference>
<feature type="transmembrane region" description="Helical" evidence="2">
    <location>
        <begin position="66"/>
        <end position="88"/>
    </location>
</feature>
<evidence type="ECO:0008006" key="5">
    <source>
        <dbReference type="Google" id="ProtNLM"/>
    </source>
</evidence>
<dbReference type="OrthoDB" id="3218196at2"/>
<dbReference type="EMBL" id="WBOF01000001">
    <property type="protein sequence ID" value="MQS14357.1"/>
    <property type="molecule type" value="Genomic_DNA"/>
</dbReference>
<reference evidence="3 4" key="1">
    <citation type="submission" date="2019-09" db="EMBL/GenBank/DDBJ databases">
        <title>Genome Sequences of Streptomyces kaniharaensis ATCC 21070.</title>
        <authorList>
            <person name="Zhu W."/>
            <person name="De Crecy-Lagard V."/>
            <person name="Richards N.G."/>
        </authorList>
    </citation>
    <scope>NUCLEOTIDE SEQUENCE [LARGE SCALE GENOMIC DNA]</scope>
    <source>
        <strain evidence="3 4">SF-557</strain>
    </source>
</reference>
<feature type="transmembrane region" description="Helical" evidence="2">
    <location>
        <begin position="266"/>
        <end position="287"/>
    </location>
</feature>
<organism evidence="3 4">
    <name type="scientific">Streptomyces kaniharaensis</name>
    <dbReference type="NCBI Taxonomy" id="212423"/>
    <lineage>
        <taxon>Bacteria</taxon>
        <taxon>Bacillati</taxon>
        <taxon>Actinomycetota</taxon>
        <taxon>Actinomycetes</taxon>
        <taxon>Kitasatosporales</taxon>
        <taxon>Streptomycetaceae</taxon>
        <taxon>Streptomyces</taxon>
    </lineage>
</organism>
<accession>A0A6N7KVL8</accession>
<feature type="transmembrane region" description="Helical" evidence="2">
    <location>
        <begin position="462"/>
        <end position="481"/>
    </location>
</feature>
<dbReference type="RefSeq" id="WP_153463087.1">
    <property type="nucleotide sequence ID" value="NZ_WBOF01000001.1"/>
</dbReference>
<keyword evidence="2" id="KW-0812">Transmembrane</keyword>
<sequence>MATPVGNGAPGAVVPAGARPPAAPSRPGAAVPRPGGAPANRLPSALTPSGVKARLARATRTAPGRLRLAGAVLAVLTAAFGGLTAWQLETRAQAAERVVSYSQPLSQAAADIHRSLADADTTAATGFLLAGAEPKTVRDRYEQDLSTAARLVAEAAARTTASSPAQGSLARLNQQLPVYAGLVESARADNRQGFPLGGAYLRYASDQMRTVLLPAAAELTAAENQELADDYAEAKAAPWGAYLLAVVTIGALVWVQVVLYRRTNRVFNVGLLGATAAVLAGTLWLGVTSAATGAALKDSDRDGATPLRALNTARVDVLTARLAENLHYVARGSTAQYAELWTKTTEHLSKSVPKGTPEDARSGSLPEAFRLAPPVARVTVADAAQQYDTWHDRHDDARKLEIDNADYQGALDETVTAEQAKAPNTADASFNATDQQLAKAAGIEQQEFHKAADGTDGDLRTAAVSLAVLGLVAAAAALRGLGRRLAEYR</sequence>
<proteinExistence type="predicted"/>
<dbReference type="AlphaFoldDB" id="A0A6N7KVL8"/>
<evidence type="ECO:0000256" key="2">
    <source>
        <dbReference type="SAM" id="Phobius"/>
    </source>
</evidence>
<keyword evidence="2" id="KW-0472">Membrane</keyword>
<keyword evidence="2" id="KW-1133">Transmembrane helix</keyword>
<comment type="caution">
    <text evidence="3">The sequence shown here is derived from an EMBL/GenBank/DDBJ whole genome shotgun (WGS) entry which is preliminary data.</text>
</comment>
<evidence type="ECO:0000313" key="3">
    <source>
        <dbReference type="EMBL" id="MQS14357.1"/>
    </source>
</evidence>
<evidence type="ECO:0000313" key="4">
    <source>
        <dbReference type="Proteomes" id="UP000450000"/>
    </source>
</evidence>
<feature type="compositionally biased region" description="Low complexity" evidence="1">
    <location>
        <begin position="1"/>
        <end position="41"/>
    </location>
</feature>